<dbReference type="PRINTS" id="PR00237">
    <property type="entry name" value="GPCRRHODOPSN"/>
</dbReference>
<dbReference type="PROSITE" id="PS50262">
    <property type="entry name" value="G_PROTEIN_RECEP_F1_2"/>
    <property type="match status" value="1"/>
</dbReference>
<dbReference type="GO" id="GO:0005886">
    <property type="term" value="C:plasma membrane"/>
    <property type="evidence" value="ECO:0007669"/>
    <property type="project" value="UniProtKB-SubCell"/>
</dbReference>
<protein>
    <recommendedName>
        <fullName evidence="12">G-protein coupled receptors family 1 profile domain-containing protein</fullName>
    </recommendedName>
</protein>
<evidence type="ECO:0000256" key="9">
    <source>
        <dbReference type="ARBA" id="ARBA00023180"/>
    </source>
</evidence>
<feature type="transmembrane region" description="Helical" evidence="11">
    <location>
        <begin position="533"/>
        <end position="554"/>
    </location>
</feature>
<dbReference type="InterPro" id="IPR000276">
    <property type="entry name" value="GPCR_Rhodpsn"/>
</dbReference>
<comment type="similarity">
    <text evidence="2">Belongs to the G-protein coupled receptor 1 family.</text>
</comment>
<evidence type="ECO:0000256" key="5">
    <source>
        <dbReference type="ARBA" id="ARBA00022989"/>
    </source>
</evidence>
<dbReference type="AlphaFoldDB" id="A0AAN9A335"/>
<evidence type="ECO:0000256" key="1">
    <source>
        <dbReference type="ARBA" id="ARBA00004651"/>
    </source>
</evidence>
<feature type="transmembrane region" description="Helical" evidence="11">
    <location>
        <begin position="633"/>
        <end position="652"/>
    </location>
</feature>
<keyword evidence="4 11" id="KW-0812">Transmembrane</keyword>
<keyword evidence="7 11" id="KW-0472">Membrane</keyword>
<evidence type="ECO:0000256" key="11">
    <source>
        <dbReference type="SAM" id="Phobius"/>
    </source>
</evidence>
<dbReference type="PANTHER" id="PTHR24246">
    <property type="entry name" value="OLFACTORY RECEPTOR AND ADENOSINE RECEPTOR"/>
    <property type="match status" value="1"/>
</dbReference>
<proteinExistence type="inferred from homology"/>
<dbReference type="CDD" id="cd00637">
    <property type="entry name" value="7tm_classA_rhodopsin-like"/>
    <property type="match status" value="1"/>
</dbReference>
<comment type="caution">
    <text evidence="13">The sequence shown here is derived from an EMBL/GenBank/DDBJ whole genome shotgun (WGS) entry which is preliminary data.</text>
</comment>
<keyword evidence="3" id="KW-1003">Cell membrane</keyword>
<keyword evidence="6" id="KW-0297">G-protein coupled receptor</keyword>
<evidence type="ECO:0000256" key="7">
    <source>
        <dbReference type="ARBA" id="ARBA00023136"/>
    </source>
</evidence>
<feature type="transmembrane region" description="Helical" evidence="11">
    <location>
        <begin position="345"/>
        <end position="370"/>
    </location>
</feature>
<gene>
    <name evidence="13" type="ORF">SK128_023985</name>
</gene>
<dbReference type="EMBL" id="JAXCGZ010015287">
    <property type="protein sequence ID" value="KAK7070615.1"/>
    <property type="molecule type" value="Genomic_DNA"/>
</dbReference>
<evidence type="ECO:0000256" key="4">
    <source>
        <dbReference type="ARBA" id="ARBA00022692"/>
    </source>
</evidence>
<keyword evidence="8" id="KW-0675">Receptor</keyword>
<dbReference type="InterPro" id="IPR017452">
    <property type="entry name" value="GPCR_Rhodpsn_7TM"/>
</dbReference>
<evidence type="ECO:0000256" key="8">
    <source>
        <dbReference type="ARBA" id="ARBA00023170"/>
    </source>
</evidence>
<feature type="transmembrane region" description="Helical" evidence="11">
    <location>
        <begin position="672"/>
        <end position="693"/>
    </location>
</feature>
<feature type="transmembrane region" description="Helical" evidence="11">
    <location>
        <begin position="491"/>
        <end position="512"/>
    </location>
</feature>
<feature type="domain" description="G-protein coupled receptors family 1 profile" evidence="12">
    <location>
        <begin position="361"/>
        <end position="692"/>
    </location>
</feature>
<evidence type="ECO:0000256" key="6">
    <source>
        <dbReference type="ARBA" id="ARBA00023040"/>
    </source>
</evidence>
<comment type="subcellular location">
    <subcellularLocation>
        <location evidence="1">Cell membrane</location>
        <topology evidence="1">Multi-pass membrane protein</topology>
    </subcellularLocation>
</comment>
<keyword evidence="10" id="KW-0807">Transducer</keyword>
<evidence type="ECO:0000256" key="10">
    <source>
        <dbReference type="ARBA" id="ARBA00023224"/>
    </source>
</evidence>
<dbReference type="Proteomes" id="UP001381693">
    <property type="component" value="Unassembled WGS sequence"/>
</dbReference>
<sequence>MNSGISSMKPENVSEIVSKRVTSVLESDPTITATATNPQSFSSTYSPVLASTQTSRSTLSSTDYLISTESIPASSLSLHQPIEDINENATSTDLSITEYYLGEFGYVTCYEVKNSSLCLPLPDYSDHINSISDLEYFVHYLLYSPIIALSVLDVCVFTAYYAYDVLLTENKVWEISGDNYTLIHNMTIINICLPIFLQYSHCKPENEFIQCVDDHITYILFMGDECMLHSLNDGDDLSTLAELSLLKKDIQFYTEICEGDFKIIKEIIDGLLVIITSPYKDFYKEYFGYIANSYITTEDDANITRNKYWPYCYTNYEIIWTQNPASFGLSRDWSYLPTECKIGEIFNITFAGIVALTGAIGNLIVLTVMINGGHRNEPSCFLRTSLSLADFLTSTIVSGSAFKDSISIIYKPVTLRSYFTLVPTVTGVNGSITLVESERFNYDEEKVKHLPLTSIVNYNEDVRSSNGSFPRYYAPAYYTSFAYSDDWFCVIRGQVLCLTSCVTMIMMFFLSLERLLLTWRPFLYKRLYTLPRVTVTLILSWAFGVIAVFLISYGEYTMVYWNSWTKMLLGFRDHLAISHTPFTVISIMLSILGVFTVIFSVLALIIFLRKQAALETEWKKLDMRVTGNFKKENLYISLSLVIITALYIIAYTPVAVTVLGHYDKVRETEYPLVMFFSWWLLMGGSATNPFVYCMRSHLFQSDLAELLYKMLPKPWKRKIKPYITHSPNKLNNFLKTLDEDAAINGDTNDHGGLPKGSKLAQIGLGYETRPKDTVV</sequence>
<keyword evidence="14" id="KW-1185">Reference proteome</keyword>
<evidence type="ECO:0000256" key="2">
    <source>
        <dbReference type="ARBA" id="ARBA00010663"/>
    </source>
</evidence>
<accession>A0AAN9A335</accession>
<name>A0AAN9A335_HALRR</name>
<dbReference type="Gene3D" id="1.20.1070.10">
    <property type="entry name" value="Rhodopsin 7-helix transmembrane proteins"/>
    <property type="match status" value="2"/>
</dbReference>
<organism evidence="13 14">
    <name type="scientific">Halocaridina rubra</name>
    <name type="common">Hawaiian red shrimp</name>
    <dbReference type="NCBI Taxonomy" id="373956"/>
    <lineage>
        <taxon>Eukaryota</taxon>
        <taxon>Metazoa</taxon>
        <taxon>Ecdysozoa</taxon>
        <taxon>Arthropoda</taxon>
        <taxon>Crustacea</taxon>
        <taxon>Multicrustacea</taxon>
        <taxon>Malacostraca</taxon>
        <taxon>Eumalacostraca</taxon>
        <taxon>Eucarida</taxon>
        <taxon>Decapoda</taxon>
        <taxon>Pleocyemata</taxon>
        <taxon>Caridea</taxon>
        <taxon>Atyoidea</taxon>
        <taxon>Atyidae</taxon>
        <taxon>Halocaridina</taxon>
    </lineage>
</organism>
<dbReference type="SUPFAM" id="SSF81321">
    <property type="entry name" value="Family A G protein-coupled receptor-like"/>
    <property type="match status" value="1"/>
</dbReference>
<evidence type="ECO:0000256" key="3">
    <source>
        <dbReference type="ARBA" id="ARBA00022475"/>
    </source>
</evidence>
<feature type="transmembrane region" description="Helical" evidence="11">
    <location>
        <begin position="582"/>
        <end position="608"/>
    </location>
</feature>
<evidence type="ECO:0000259" key="12">
    <source>
        <dbReference type="PROSITE" id="PS50262"/>
    </source>
</evidence>
<reference evidence="13 14" key="1">
    <citation type="submission" date="2023-11" db="EMBL/GenBank/DDBJ databases">
        <title>Halocaridina rubra genome assembly.</title>
        <authorList>
            <person name="Smith C."/>
        </authorList>
    </citation>
    <scope>NUCLEOTIDE SEQUENCE [LARGE SCALE GENOMIC DNA]</scope>
    <source>
        <strain evidence="13">EP-1</strain>
        <tissue evidence="13">Whole</tissue>
    </source>
</reference>
<keyword evidence="9" id="KW-0325">Glycoprotein</keyword>
<evidence type="ECO:0000313" key="13">
    <source>
        <dbReference type="EMBL" id="KAK7070615.1"/>
    </source>
</evidence>
<evidence type="ECO:0000313" key="14">
    <source>
        <dbReference type="Proteomes" id="UP001381693"/>
    </source>
</evidence>
<keyword evidence="5 11" id="KW-1133">Transmembrane helix</keyword>
<dbReference type="PANTHER" id="PTHR24246:SF27">
    <property type="entry name" value="ADENOSINE RECEPTOR, ISOFORM A"/>
    <property type="match status" value="1"/>
</dbReference>
<dbReference type="GO" id="GO:0004930">
    <property type="term" value="F:G protein-coupled receptor activity"/>
    <property type="evidence" value="ECO:0007669"/>
    <property type="project" value="UniProtKB-KW"/>
</dbReference>
<feature type="transmembrane region" description="Helical" evidence="11">
    <location>
        <begin position="140"/>
        <end position="162"/>
    </location>
</feature>
<dbReference type="Pfam" id="PF00001">
    <property type="entry name" value="7tm_1"/>
    <property type="match status" value="1"/>
</dbReference>